<dbReference type="Proteomes" id="UP001597101">
    <property type="component" value="Unassembled WGS sequence"/>
</dbReference>
<protein>
    <submittedName>
        <fullName evidence="1">Uncharacterized protein</fullName>
    </submittedName>
</protein>
<dbReference type="RefSeq" id="WP_377213798.1">
    <property type="nucleotide sequence ID" value="NZ_JBHTJV010000026.1"/>
</dbReference>
<keyword evidence="2" id="KW-1185">Reference proteome</keyword>
<evidence type="ECO:0000313" key="2">
    <source>
        <dbReference type="Proteomes" id="UP001597101"/>
    </source>
</evidence>
<organism evidence="1 2">
    <name type="scientific">Pseudahrensia aquimaris</name>
    <dbReference type="NCBI Taxonomy" id="744461"/>
    <lineage>
        <taxon>Bacteria</taxon>
        <taxon>Pseudomonadati</taxon>
        <taxon>Pseudomonadota</taxon>
        <taxon>Alphaproteobacteria</taxon>
        <taxon>Hyphomicrobiales</taxon>
        <taxon>Ahrensiaceae</taxon>
        <taxon>Pseudahrensia</taxon>
    </lineage>
</organism>
<gene>
    <name evidence="1" type="ORF">ACFQ14_16185</name>
</gene>
<comment type="caution">
    <text evidence="1">The sequence shown here is derived from an EMBL/GenBank/DDBJ whole genome shotgun (WGS) entry which is preliminary data.</text>
</comment>
<reference evidence="2" key="1">
    <citation type="journal article" date="2019" name="Int. J. Syst. Evol. Microbiol.">
        <title>The Global Catalogue of Microorganisms (GCM) 10K type strain sequencing project: providing services to taxonomists for standard genome sequencing and annotation.</title>
        <authorList>
            <consortium name="The Broad Institute Genomics Platform"/>
            <consortium name="The Broad Institute Genome Sequencing Center for Infectious Disease"/>
            <person name="Wu L."/>
            <person name="Ma J."/>
        </authorList>
    </citation>
    <scope>NUCLEOTIDE SEQUENCE [LARGE SCALE GENOMIC DNA]</scope>
    <source>
        <strain evidence="2">CCUG 60023</strain>
    </source>
</reference>
<accession>A0ABW3FLR3</accession>
<sequence>MGAMPILDVRAAHYDRFREAVIIPAGRVEIAIVHSALEDWVNRRLTPDEAVVAAIDEKALIARVANSISAHDDVITITASILNSRSWVLKENDGEDE</sequence>
<dbReference type="EMBL" id="JBHTJV010000026">
    <property type="protein sequence ID" value="MFD0917945.1"/>
    <property type="molecule type" value="Genomic_DNA"/>
</dbReference>
<proteinExistence type="predicted"/>
<name>A0ABW3FLR3_9HYPH</name>
<evidence type="ECO:0000313" key="1">
    <source>
        <dbReference type="EMBL" id="MFD0917945.1"/>
    </source>
</evidence>